<dbReference type="Gene3D" id="1.10.20.10">
    <property type="entry name" value="Histone, subunit A"/>
    <property type="match status" value="1"/>
</dbReference>
<dbReference type="WBParaSite" id="jg26272">
    <property type="protein sequence ID" value="jg26272"/>
    <property type="gene ID" value="jg26272"/>
</dbReference>
<name>A0A915E521_9BILA</name>
<dbReference type="Pfam" id="PF26281">
    <property type="entry name" value="Histone_ABTB"/>
    <property type="match status" value="1"/>
</dbReference>
<dbReference type="SUPFAM" id="SSF47113">
    <property type="entry name" value="Histone-fold"/>
    <property type="match status" value="1"/>
</dbReference>
<dbReference type="Gene3D" id="3.30.710.10">
    <property type="entry name" value="Potassium Channel Kv1.1, Chain A"/>
    <property type="match status" value="1"/>
</dbReference>
<dbReference type="InterPro" id="IPR009072">
    <property type="entry name" value="Histone-fold"/>
</dbReference>
<dbReference type="InterPro" id="IPR002110">
    <property type="entry name" value="Ankyrin_rpt"/>
</dbReference>
<dbReference type="PANTHER" id="PTHR46071">
    <property type="entry name" value="ANKYRIN REPEAT AND BTB/POZ DOMAIN-CONTAINING"/>
    <property type="match status" value="1"/>
</dbReference>
<dbReference type="AlphaFoldDB" id="A0A915E521"/>
<dbReference type="CDD" id="cd14733">
    <property type="entry name" value="BACK"/>
    <property type="match status" value="1"/>
</dbReference>
<dbReference type="Gene3D" id="1.25.40.20">
    <property type="entry name" value="Ankyrin repeat-containing domain"/>
    <property type="match status" value="1"/>
</dbReference>
<evidence type="ECO:0000313" key="5">
    <source>
        <dbReference type="Proteomes" id="UP000887574"/>
    </source>
</evidence>
<protein>
    <submittedName>
        <fullName evidence="6">BTB domain-containing protein</fullName>
    </submittedName>
</protein>
<dbReference type="PANTHER" id="PTHR46071:SF2">
    <property type="entry name" value="ANKYRIN REPEAT AND BTB_POZ DOMAIN-CONTAINING PROTEIN 2-LIKE PROTEIN"/>
    <property type="match status" value="1"/>
</dbReference>
<feature type="region of interest" description="Disordered" evidence="3">
    <location>
        <begin position="94"/>
        <end position="114"/>
    </location>
</feature>
<sequence>MAPIVHNGAINGQYKIKHHKSQSAINFQGHIPIQLSTSVDHQQPSSSTSNALPRLSQALKSLRMSSFLSSSNNNSAKSKPAFVDADDVIYYSNKEENNSSDSQKKGSPESSSNGHVRLTAAASLTNFKDINEPDYQLAAKENHREYDQVREEDESRALPANDVYRHNKALAEIRQLYKSTPNFSLLEDELYEDSYEGHEEPLFSVSRHSTGREVDSLGLSMSSSSTSHHHHPTERPIMGTRVSEHHFQQLNSKKNRLKRKVNSSNSSTATSSTTASSTAQSGNPVEISSPTDSGYLSRRQTPRHVISLMSSSTKNLTTLSRDTANSRLLSEEITERAVDVAQEPTNMLVGLDKRPESSKQPVPSTKFRKYCWAEHIQSCSFASTKSPFTCKDVLKVIEQHLPSAMRNLADSSSIALELTELMNGIFHEMCVEICRLSSHLLKCSSNDICTAAKLLILPETIALNCINAGIQAISLYGLGGSGAVLRVSMSTRAGLRLDVGKFYRFMVDSRLATVVTDSAAIFLTAVVECALVEAVKFLKSKGNKASSYLLKSLKKYLNRSNQEQDLPVCAKSVEELLKSITNILEPLNNATVKTENSCGSRHFENSALLTLFYFIKCKGDGHCLCLSTKVDSHGNQPSLQLWLKTILLFVHHRLGSVIVENDVFQAARILLTNFECPPCTTTQLLAEFDINLSFNQFSKSILTANEDEMEIFMLNRSKILDLPVQALNTRGGDKKSTTATSTMDHMINPLSDFDGWTPLTWAVALENTDLVTELLHTDLVHVQDPFMTRESPLQVAAIVNNNEICQGLVNAGANPFHSSMNYESMKTNFRVFGAPSALALAAAYNHELLFEEMLTTGVINACDNGRKISLEEFFCENSKKQCNSSEAQHDLIQRNQSIFYNSLNRFQRRAMSEAELGVPWSGYCWLRSLQTSCEDITQNTATITTLLDDFNQRFMEDITKHENMDTFAQLLFHLLPSQDFQCSITSAKIISNLFKLSQAISPDLSFNSLSCDSSKCLPSQDVRPLIDPKFVDNPELSDIRFSVQGRIIHAHRIVLVNASERFRDLLKNPSGVVELKDVTYSVFKTMLEYLYSHPTNACVERICQNKDISHKLELITAAKSYGLNHLCDEYQKVVKATISTNNCFQIHAFATKNFFISMANECENFLLCNLPSIVHNHDFLTNLKCEKLKHSIVAKFTQALSPAAKSV</sequence>
<dbReference type="SMART" id="SM00225">
    <property type="entry name" value="BTB"/>
    <property type="match status" value="1"/>
</dbReference>
<dbReference type="InterPro" id="IPR036770">
    <property type="entry name" value="Ankyrin_rpt-contain_sf"/>
</dbReference>
<accession>A0A915E521</accession>
<organism evidence="5 6">
    <name type="scientific">Ditylenchus dipsaci</name>
    <dbReference type="NCBI Taxonomy" id="166011"/>
    <lineage>
        <taxon>Eukaryota</taxon>
        <taxon>Metazoa</taxon>
        <taxon>Ecdysozoa</taxon>
        <taxon>Nematoda</taxon>
        <taxon>Chromadorea</taxon>
        <taxon>Rhabditida</taxon>
        <taxon>Tylenchina</taxon>
        <taxon>Tylenchomorpha</taxon>
        <taxon>Sphaerularioidea</taxon>
        <taxon>Anguinidae</taxon>
        <taxon>Anguininae</taxon>
        <taxon>Ditylenchus</taxon>
    </lineage>
</organism>
<feature type="compositionally biased region" description="Polar residues" evidence="3">
    <location>
        <begin position="280"/>
        <end position="294"/>
    </location>
</feature>
<evidence type="ECO:0000259" key="4">
    <source>
        <dbReference type="PROSITE" id="PS50097"/>
    </source>
</evidence>
<dbReference type="PROSITE" id="PS50097">
    <property type="entry name" value="BTB"/>
    <property type="match status" value="1"/>
</dbReference>
<dbReference type="SUPFAM" id="SSF48403">
    <property type="entry name" value="Ankyrin repeat"/>
    <property type="match status" value="1"/>
</dbReference>
<reference evidence="6" key="1">
    <citation type="submission" date="2022-11" db="UniProtKB">
        <authorList>
            <consortium name="WormBaseParasite"/>
        </authorList>
    </citation>
    <scope>IDENTIFICATION</scope>
</reference>
<dbReference type="SUPFAM" id="SSF54695">
    <property type="entry name" value="POZ domain"/>
    <property type="match status" value="1"/>
</dbReference>
<feature type="compositionally biased region" description="Low complexity" evidence="3">
    <location>
        <begin position="262"/>
        <end position="279"/>
    </location>
</feature>
<dbReference type="Pfam" id="PF00651">
    <property type="entry name" value="BTB"/>
    <property type="match status" value="1"/>
</dbReference>
<dbReference type="GO" id="GO:0046982">
    <property type="term" value="F:protein heterodimerization activity"/>
    <property type="evidence" value="ECO:0007669"/>
    <property type="project" value="InterPro"/>
</dbReference>
<evidence type="ECO:0000256" key="3">
    <source>
        <dbReference type="SAM" id="MobiDB-lite"/>
    </source>
</evidence>
<dbReference type="InterPro" id="IPR052089">
    <property type="entry name" value="Ankyrin-BTB/POZ_domain"/>
</dbReference>
<dbReference type="InterPro" id="IPR059008">
    <property type="entry name" value="ABTB2/3_histone"/>
</dbReference>
<proteinExistence type="predicted"/>
<dbReference type="InterPro" id="IPR011333">
    <property type="entry name" value="SKP1/BTB/POZ_sf"/>
</dbReference>
<keyword evidence="1" id="KW-0677">Repeat</keyword>
<feature type="region of interest" description="Disordered" evidence="3">
    <location>
        <begin position="214"/>
        <end position="298"/>
    </location>
</feature>
<evidence type="ECO:0000256" key="1">
    <source>
        <dbReference type="ARBA" id="ARBA00022737"/>
    </source>
</evidence>
<evidence type="ECO:0000256" key="2">
    <source>
        <dbReference type="ARBA" id="ARBA00023043"/>
    </source>
</evidence>
<dbReference type="SMART" id="SM00248">
    <property type="entry name" value="ANK"/>
    <property type="match status" value="3"/>
</dbReference>
<dbReference type="Proteomes" id="UP000887574">
    <property type="component" value="Unplaced"/>
</dbReference>
<keyword evidence="2" id="KW-0040">ANK repeat</keyword>
<keyword evidence="5" id="KW-1185">Reference proteome</keyword>
<dbReference type="InterPro" id="IPR000210">
    <property type="entry name" value="BTB/POZ_dom"/>
</dbReference>
<evidence type="ECO:0000313" key="6">
    <source>
        <dbReference type="WBParaSite" id="jg26272"/>
    </source>
</evidence>
<feature type="domain" description="BTB" evidence="4">
    <location>
        <begin position="1037"/>
        <end position="1092"/>
    </location>
</feature>
<feature type="compositionally biased region" description="Basic and acidic residues" evidence="3">
    <location>
        <begin position="94"/>
        <end position="107"/>
    </location>
</feature>